<evidence type="ECO:0000313" key="2">
    <source>
        <dbReference type="EMBL" id="NHC13600.1"/>
    </source>
</evidence>
<protein>
    <submittedName>
        <fullName evidence="2">Uncharacterized protein</fullName>
    </submittedName>
</protein>
<evidence type="ECO:0000256" key="1">
    <source>
        <dbReference type="SAM" id="MobiDB-lite"/>
    </source>
</evidence>
<gene>
    <name evidence="2" type="ORF">G9H71_07370</name>
</gene>
<feature type="region of interest" description="Disordered" evidence="1">
    <location>
        <begin position="19"/>
        <end position="47"/>
    </location>
</feature>
<sequence>MMRLQAAAGNRAVSALAAGAGDGHTNDAHKNHRHKNDGAGRDEPDRGVHEGAVEDVVGQAEAKGAEEGAEDAAGAGRLPVVASLTLAEGSGSALSGPGHARPDAVASALTMASTTTRSGTVSPFGAEYVTYSIRNPTWRTAGGVIHVGGQVGVDTTWNTNSGGNTNVAGANDPAVTATTWRAAADDLTPDATGRPPRTSYWAADLTERHEQFHAADDIARARLYLPAAGAWLNTQTVDVSWFDFVTSRRVAALLELARQRIEADGWAWYDRTGGAGENRAYADGRAAYQGRADAVRSRAATEGWT</sequence>
<keyword evidence="3" id="KW-1185">Reference proteome</keyword>
<name>A0ABX0GSX2_9ACTN</name>
<feature type="compositionally biased region" description="Basic and acidic residues" evidence="1">
    <location>
        <begin position="36"/>
        <end position="47"/>
    </location>
</feature>
<dbReference type="Proteomes" id="UP000800981">
    <property type="component" value="Unassembled WGS sequence"/>
</dbReference>
<reference evidence="2 3" key="1">
    <citation type="submission" date="2020-03" db="EMBL/GenBank/DDBJ databases">
        <title>Two novel Motilibacter sp.</title>
        <authorList>
            <person name="Liu S."/>
        </authorList>
    </citation>
    <scope>NUCLEOTIDE SEQUENCE [LARGE SCALE GENOMIC DNA]</scope>
    <source>
        <strain evidence="2 3">E257</strain>
    </source>
</reference>
<proteinExistence type="predicted"/>
<dbReference type="RefSeq" id="WP_166280232.1">
    <property type="nucleotide sequence ID" value="NZ_JAANNP010000002.1"/>
</dbReference>
<comment type="caution">
    <text evidence="2">The sequence shown here is derived from an EMBL/GenBank/DDBJ whole genome shotgun (WGS) entry which is preliminary data.</text>
</comment>
<accession>A0ABX0GSX2</accession>
<evidence type="ECO:0000313" key="3">
    <source>
        <dbReference type="Proteomes" id="UP000800981"/>
    </source>
</evidence>
<organism evidence="2 3">
    <name type="scientific">Motilibacter deserti</name>
    <dbReference type="NCBI Taxonomy" id="2714956"/>
    <lineage>
        <taxon>Bacteria</taxon>
        <taxon>Bacillati</taxon>
        <taxon>Actinomycetota</taxon>
        <taxon>Actinomycetes</taxon>
        <taxon>Motilibacterales</taxon>
        <taxon>Motilibacteraceae</taxon>
        <taxon>Motilibacter</taxon>
    </lineage>
</organism>
<dbReference type="EMBL" id="JAANNP010000002">
    <property type="protein sequence ID" value="NHC13600.1"/>
    <property type="molecule type" value="Genomic_DNA"/>
</dbReference>